<comment type="caution">
    <text evidence="1">The sequence shown here is derived from an EMBL/GenBank/DDBJ whole genome shotgun (WGS) entry which is preliminary data.</text>
</comment>
<proteinExistence type="predicted"/>
<protein>
    <submittedName>
        <fullName evidence="1">Uncharacterized protein</fullName>
    </submittedName>
</protein>
<keyword evidence="2" id="KW-1185">Reference proteome</keyword>
<sequence>MVLKRIESSQITVGKREEVSSPPLLTPILLSNRKPTGKDLEGWIWLDQLQKLKLLESLWIGVEIMIIIQTSSTFLKPFHFSSPIATRNRISSLSPTSINTTTPRKLFAASCSLLDDGVSGSAVKALEVNPMLAVKKKAIDISPGLKGTSIYLVGMNSTMKTRLGELLADALRYCFFDSDHLVVQAAGGEAAAKELLDMDKVGFRESETEVLRQLSSMGRLVVSAGDGAVRNSTNLSLLRHGISIWVDVPLDMVAKEIVEDGTRFIGSEISSSASHSEVLSRLAMLYEELQGGYAVADATISLQKVAGQLGYDDIETVSMEEMGLEVLTELEKLMRVKKMMEEAARPF</sequence>
<organism evidence="1 2">
    <name type="scientific">Arctium lappa</name>
    <name type="common">Greater burdock</name>
    <name type="synonym">Lappa major</name>
    <dbReference type="NCBI Taxonomy" id="4217"/>
    <lineage>
        <taxon>Eukaryota</taxon>
        <taxon>Viridiplantae</taxon>
        <taxon>Streptophyta</taxon>
        <taxon>Embryophyta</taxon>
        <taxon>Tracheophyta</taxon>
        <taxon>Spermatophyta</taxon>
        <taxon>Magnoliopsida</taxon>
        <taxon>eudicotyledons</taxon>
        <taxon>Gunneridae</taxon>
        <taxon>Pentapetalae</taxon>
        <taxon>asterids</taxon>
        <taxon>campanulids</taxon>
        <taxon>Asterales</taxon>
        <taxon>Asteraceae</taxon>
        <taxon>Carduoideae</taxon>
        <taxon>Cardueae</taxon>
        <taxon>Arctiinae</taxon>
        <taxon>Arctium</taxon>
    </lineage>
</organism>
<reference evidence="2" key="1">
    <citation type="journal article" date="2022" name="Mol. Ecol. Resour.">
        <title>The genomes of chicory, endive, great burdock and yacon provide insights into Asteraceae palaeo-polyploidization history and plant inulin production.</title>
        <authorList>
            <person name="Fan W."/>
            <person name="Wang S."/>
            <person name="Wang H."/>
            <person name="Wang A."/>
            <person name="Jiang F."/>
            <person name="Liu H."/>
            <person name="Zhao H."/>
            <person name="Xu D."/>
            <person name="Zhang Y."/>
        </authorList>
    </citation>
    <scope>NUCLEOTIDE SEQUENCE [LARGE SCALE GENOMIC DNA]</scope>
    <source>
        <strain evidence="2">cv. Niubang</strain>
    </source>
</reference>
<gene>
    <name evidence="1" type="ORF">L6452_11072</name>
</gene>
<dbReference type="EMBL" id="CM042049">
    <property type="protein sequence ID" value="KAI3748164.1"/>
    <property type="molecule type" value="Genomic_DNA"/>
</dbReference>
<evidence type="ECO:0000313" key="2">
    <source>
        <dbReference type="Proteomes" id="UP001055879"/>
    </source>
</evidence>
<dbReference type="Proteomes" id="UP001055879">
    <property type="component" value="Linkage Group LG03"/>
</dbReference>
<name>A0ACB9DN90_ARCLA</name>
<accession>A0ACB9DN90</accession>
<reference evidence="1 2" key="2">
    <citation type="journal article" date="2022" name="Mol. Ecol. Resour.">
        <title>The genomes of chicory, endive, great burdock and yacon provide insights into Asteraceae paleo-polyploidization history and plant inulin production.</title>
        <authorList>
            <person name="Fan W."/>
            <person name="Wang S."/>
            <person name="Wang H."/>
            <person name="Wang A."/>
            <person name="Jiang F."/>
            <person name="Liu H."/>
            <person name="Zhao H."/>
            <person name="Xu D."/>
            <person name="Zhang Y."/>
        </authorList>
    </citation>
    <scope>NUCLEOTIDE SEQUENCE [LARGE SCALE GENOMIC DNA]</scope>
    <source>
        <strain evidence="2">cv. Niubang</strain>
    </source>
</reference>
<evidence type="ECO:0000313" key="1">
    <source>
        <dbReference type="EMBL" id="KAI3748164.1"/>
    </source>
</evidence>